<dbReference type="GO" id="GO:0043130">
    <property type="term" value="F:ubiquitin binding"/>
    <property type="evidence" value="ECO:0007669"/>
    <property type="project" value="InterPro"/>
</dbReference>
<keyword evidence="4" id="KW-1185">Reference proteome</keyword>
<name>A0A2G5CPJ6_AQUCA</name>
<dbReference type="PANTHER" id="PTHR21494:SF0">
    <property type="entry name" value="ACTIVATING SIGNAL COINTEGRATOR 1 COMPLEX SUBUNIT 2"/>
    <property type="match status" value="1"/>
</dbReference>
<feature type="compositionally biased region" description="Polar residues" evidence="1">
    <location>
        <begin position="661"/>
        <end position="683"/>
    </location>
</feature>
<dbReference type="STRING" id="218851.A0A2G5CPJ6"/>
<dbReference type="InterPro" id="IPR041800">
    <property type="entry name" value="ASCC2_CUE"/>
</dbReference>
<accession>A0A2G5CPJ6</accession>
<sequence>MSARSTHNNYRQKQQQQQDGNNNNSNSNRGAYAAGGGGFNRIHKQQQQQQRFVPKTTQTQQQQQRFVPKTTTPQTPSKQQQSITVSNLTTSLREQESNNVSTSSTSSRVTIGEDGNWISNRNNNNQVSGSGNGGNFVNYLPQDEAVANGLGVQDGALDPIQSQRVVDLLNTELARLLKLNPKHFWKQVASDISLHDFLDSFLQFRKRWYDFPHNGAKGVVAGVIVGELELSRRTFMVLYRISSNRDPGARASDSLSAKEHGALLQGKKLLDLPKLLDICAVYGHDNEELTRLLVTNAMQAQPILHENLSAVVSRFLSVVQTMHQRCDSMLENLSSSGGHEDQGDGRLHSDFLEVMDFINDAVASMDAFVGAYKPAALYFSCPVEMSYGSGELLSTLATLHDTLLPSLQKGFGQTNDGIQNSGGTPPDTATSLKVLSTRIIKFFWKLLDLCYLSNEIFEGAVPLPTSTKMFPSSVEDPVIRGDIVVHTFREINEEVARHLKGNKCTGTLLQRVQNNYNILDKLDELRGSGWIFMDADQFQYITLIVMPPEATDKGFNRSTSKENKVHMDENAAIIESKISQIKELFPDYGNGFLGACLEAYNQNPEEVIQRILEGTLHEELQSMDIKLDKIPAPKSALTTSRNDKGKGLLQPSIIRNDNGKAVSQITSPSKVVSTSSERQTEGPSSSSSSLVGRFTRKTRVDLPNPKTLDSRGNNDSAKTSLLASHYEYEDEYDDSFDDLGLSVAESGYEEAETLGERFKSAAPGSSWGSETESHGPNKSGPKWNSRKTPQFYVKDGKNYSYKVAGSVAVADSREAAILNQVQKEVINGLGRGGNLPLGAVKTWTESIEKQDENTSDDTETGGRGSPSSSRGRGRRGGGGRNNYRKDRAMKKHFAGIGGGF</sequence>
<gene>
    <name evidence="3" type="ORF">AQUCO_04200175v1</name>
</gene>
<feature type="region of interest" description="Disordered" evidence="1">
    <location>
        <begin position="842"/>
        <end position="900"/>
    </location>
</feature>
<dbReference type="InterPro" id="IPR052586">
    <property type="entry name" value="ASCC2"/>
</dbReference>
<dbReference type="InParanoid" id="A0A2G5CPJ6"/>
<feature type="compositionally biased region" description="Low complexity" evidence="1">
    <location>
        <begin position="8"/>
        <end position="32"/>
    </location>
</feature>
<dbReference type="SUPFAM" id="SSF46934">
    <property type="entry name" value="UBA-like"/>
    <property type="match status" value="1"/>
</dbReference>
<proteinExistence type="predicted"/>
<dbReference type="Proteomes" id="UP000230069">
    <property type="component" value="Unassembled WGS sequence"/>
</dbReference>
<protein>
    <recommendedName>
        <fullName evidence="2">CUE domain-containing protein</fullName>
    </recommendedName>
</protein>
<dbReference type="CDD" id="cd14364">
    <property type="entry name" value="CUE_ASCC2"/>
    <property type="match status" value="1"/>
</dbReference>
<feature type="region of interest" description="Disordered" evidence="1">
    <location>
        <begin position="634"/>
        <end position="653"/>
    </location>
</feature>
<feature type="region of interest" description="Disordered" evidence="1">
    <location>
        <begin position="659"/>
        <end position="716"/>
    </location>
</feature>
<evidence type="ECO:0000259" key="2">
    <source>
        <dbReference type="PROSITE" id="PS51140"/>
    </source>
</evidence>
<evidence type="ECO:0000313" key="4">
    <source>
        <dbReference type="Proteomes" id="UP000230069"/>
    </source>
</evidence>
<dbReference type="PANTHER" id="PTHR21494">
    <property type="entry name" value="ACTIVATING SIGNAL COINTEGRATOR 1 COMPLEX SUBUNIT 2 ASC-1 COMPLEX SUBUNIT P100"/>
    <property type="match status" value="1"/>
</dbReference>
<dbReference type="PROSITE" id="PS51140">
    <property type="entry name" value="CUE"/>
    <property type="match status" value="1"/>
</dbReference>
<feature type="domain" description="CUE" evidence="2">
    <location>
        <begin position="573"/>
        <end position="616"/>
    </location>
</feature>
<dbReference type="InterPro" id="IPR009060">
    <property type="entry name" value="UBA-like_sf"/>
</dbReference>
<organism evidence="3 4">
    <name type="scientific">Aquilegia coerulea</name>
    <name type="common">Rocky mountain columbine</name>
    <dbReference type="NCBI Taxonomy" id="218851"/>
    <lineage>
        <taxon>Eukaryota</taxon>
        <taxon>Viridiplantae</taxon>
        <taxon>Streptophyta</taxon>
        <taxon>Embryophyta</taxon>
        <taxon>Tracheophyta</taxon>
        <taxon>Spermatophyta</taxon>
        <taxon>Magnoliopsida</taxon>
        <taxon>Ranunculales</taxon>
        <taxon>Ranunculaceae</taxon>
        <taxon>Thalictroideae</taxon>
        <taxon>Aquilegia</taxon>
    </lineage>
</organism>
<feature type="compositionally biased region" description="Low complexity" evidence="1">
    <location>
        <begin position="97"/>
        <end position="129"/>
    </location>
</feature>
<dbReference type="Pfam" id="PF02845">
    <property type="entry name" value="CUE"/>
    <property type="match status" value="1"/>
</dbReference>
<dbReference type="InterPro" id="IPR003892">
    <property type="entry name" value="CUE"/>
</dbReference>
<reference evidence="3 4" key="1">
    <citation type="submission" date="2017-09" db="EMBL/GenBank/DDBJ databases">
        <title>WGS assembly of Aquilegia coerulea Goldsmith.</title>
        <authorList>
            <person name="Hodges S."/>
            <person name="Kramer E."/>
            <person name="Nordborg M."/>
            <person name="Tomkins J."/>
            <person name="Borevitz J."/>
            <person name="Derieg N."/>
            <person name="Yan J."/>
            <person name="Mihaltcheva S."/>
            <person name="Hayes R.D."/>
            <person name="Rokhsar D."/>
        </authorList>
    </citation>
    <scope>NUCLEOTIDE SEQUENCE [LARGE SCALE GENOMIC DNA]</scope>
    <source>
        <strain evidence="4">cv. Goldsmith</strain>
    </source>
</reference>
<feature type="compositionally biased region" description="Polar residues" evidence="1">
    <location>
        <begin position="83"/>
        <end position="92"/>
    </location>
</feature>
<evidence type="ECO:0000313" key="3">
    <source>
        <dbReference type="EMBL" id="PIA33234.1"/>
    </source>
</evidence>
<feature type="compositionally biased region" description="Polar residues" evidence="1">
    <location>
        <begin position="766"/>
        <end position="776"/>
    </location>
</feature>
<feature type="region of interest" description="Disordered" evidence="1">
    <location>
        <begin position="759"/>
        <end position="789"/>
    </location>
</feature>
<dbReference type="Gene3D" id="1.10.8.10">
    <property type="entry name" value="DNA helicase RuvA subunit, C-terminal domain"/>
    <property type="match status" value="1"/>
</dbReference>
<evidence type="ECO:0000256" key="1">
    <source>
        <dbReference type="SAM" id="MobiDB-lite"/>
    </source>
</evidence>
<feature type="compositionally biased region" description="Low complexity" evidence="1">
    <location>
        <begin position="45"/>
        <end position="82"/>
    </location>
</feature>
<feature type="region of interest" description="Disordered" evidence="1">
    <location>
        <begin position="1"/>
        <end position="130"/>
    </location>
</feature>
<dbReference type="EMBL" id="KZ305059">
    <property type="protein sequence ID" value="PIA33234.1"/>
    <property type="molecule type" value="Genomic_DNA"/>
</dbReference>
<dbReference type="OrthoDB" id="5577209at2759"/>
<dbReference type="AlphaFoldDB" id="A0A2G5CPJ6"/>
<dbReference type="SMART" id="SM00546">
    <property type="entry name" value="CUE"/>
    <property type="match status" value="1"/>
</dbReference>